<comment type="caution">
    <text evidence="1">The sequence shown here is derived from an EMBL/GenBank/DDBJ whole genome shotgun (WGS) entry which is preliminary data.</text>
</comment>
<dbReference type="InterPro" id="IPR009057">
    <property type="entry name" value="Homeodomain-like_sf"/>
</dbReference>
<dbReference type="GO" id="GO:0003677">
    <property type="term" value="F:DNA binding"/>
    <property type="evidence" value="ECO:0007669"/>
    <property type="project" value="InterPro"/>
</dbReference>
<gene>
    <name evidence="1" type="ORF">H9786_15710</name>
</gene>
<protein>
    <submittedName>
        <fullName evidence="1">Transposase</fullName>
    </submittedName>
</protein>
<dbReference type="InterPro" id="IPR002514">
    <property type="entry name" value="Transposase_8"/>
</dbReference>
<accession>A0A9D2LGA4</accession>
<dbReference type="SUPFAM" id="SSF46689">
    <property type="entry name" value="Homeodomain-like"/>
    <property type="match status" value="1"/>
</dbReference>
<dbReference type="AlphaFoldDB" id="A0A9D2LGA4"/>
<dbReference type="GO" id="GO:0006313">
    <property type="term" value="P:DNA transposition"/>
    <property type="evidence" value="ECO:0007669"/>
    <property type="project" value="InterPro"/>
</dbReference>
<sequence length="114" mass="12570">MIWIAYGGLEGCALCPLPIPGVPRRCCAACSREDGVSIAQVAKDFGVHEMTLHKWIRQADFEAGVRSGTTRQDAAETRDLKRRVRLLEQENEVLRRAATYLSQANLPGKGSSRS</sequence>
<organism evidence="1 2">
    <name type="scientific">Candidatus Brachybacterium merdavium</name>
    <dbReference type="NCBI Taxonomy" id="2838513"/>
    <lineage>
        <taxon>Bacteria</taxon>
        <taxon>Bacillati</taxon>
        <taxon>Actinomycetota</taxon>
        <taxon>Actinomycetes</taxon>
        <taxon>Micrococcales</taxon>
        <taxon>Dermabacteraceae</taxon>
        <taxon>Brachybacterium</taxon>
    </lineage>
</organism>
<reference evidence="1" key="2">
    <citation type="submission" date="2021-04" db="EMBL/GenBank/DDBJ databases">
        <authorList>
            <person name="Gilroy R."/>
        </authorList>
    </citation>
    <scope>NUCLEOTIDE SEQUENCE</scope>
    <source>
        <strain evidence="1">ChiHjej13B12-24818</strain>
    </source>
</reference>
<dbReference type="EMBL" id="DWZH01000131">
    <property type="protein sequence ID" value="HJB11943.1"/>
    <property type="molecule type" value="Genomic_DNA"/>
</dbReference>
<evidence type="ECO:0000313" key="1">
    <source>
        <dbReference type="EMBL" id="HJB11943.1"/>
    </source>
</evidence>
<dbReference type="Proteomes" id="UP000823823">
    <property type="component" value="Unassembled WGS sequence"/>
</dbReference>
<evidence type="ECO:0000313" key="2">
    <source>
        <dbReference type="Proteomes" id="UP000823823"/>
    </source>
</evidence>
<dbReference type="Gene3D" id="1.10.10.60">
    <property type="entry name" value="Homeodomain-like"/>
    <property type="match status" value="1"/>
</dbReference>
<dbReference type="Pfam" id="PF01527">
    <property type="entry name" value="HTH_Tnp_1"/>
    <property type="match status" value="1"/>
</dbReference>
<dbReference type="GO" id="GO:0004803">
    <property type="term" value="F:transposase activity"/>
    <property type="evidence" value="ECO:0007669"/>
    <property type="project" value="InterPro"/>
</dbReference>
<name>A0A9D2LGA4_9MICO</name>
<proteinExistence type="predicted"/>
<reference evidence="1" key="1">
    <citation type="journal article" date="2021" name="PeerJ">
        <title>Extensive microbial diversity within the chicken gut microbiome revealed by metagenomics and culture.</title>
        <authorList>
            <person name="Gilroy R."/>
            <person name="Ravi A."/>
            <person name="Getino M."/>
            <person name="Pursley I."/>
            <person name="Horton D.L."/>
            <person name="Alikhan N.F."/>
            <person name="Baker D."/>
            <person name="Gharbi K."/>
            <person name="Hall N."/>
            <person name="Watson M."/>
            <person name="Adriaenssens E.M."/>
            <person name="Foster-Nyarko E."/>
            <person name="Jarju S."/>
            <person name="Secka A."/>
            <person name="Antonio M."/>
            <person name="Oren A."/>
            <person name="Chaudhuri R.R."/>
            <person name="La Ragione R."/>
            <person name="Hildebrand F."/>
            <person name="Pallen M.J."/>
        </authorList>
    </citation>
    <scope>NUCLEOTIDE SEQUENCE</scope>
    <source>
        <strain evidence="1">ChiHjej13B12-24818</strain>
    </source>
</reference>